<dbReference type="GO" id="GO:0005840">
    <property type="term" value="C:ribosome"/>
    <property type="evidence" value="ECO:0007669"/>
    <property type="project" value="UniProtKB-KW"/>
</dbReference>
<dbReference type="Pfam" id="PF00673">
    <property type="entry name" value="Ribosomal_L5_C"/>
    <property type="match status" value="1"/>
</dbReference>
<keyword evidence="3" id="KW-0687">Ribonucleoprotein</keyword>
<keyword evidence="2 5" id="KW-0689">Ribosomal protein</keyword>
<feature type="domain" description="Large ribosomal subunit protein uL5 C-terminal" evidence="4">
    <location>
        <begin position="189"/>
        <end position="285"/>
    </location>
</feature>
<dbReference type="Proteomes" id="UP001497600">
    <property type="component" value="Chromosome C"/>
</dbReference>
<evidence type="ECO:0000313" key="5">
    <source>
        <dbReference type="EMBL" id="CAK7900538.1"/>
    </source>
</evidence>
<evidence type="ECO:0000259" key="4">
    <source>
        <dbReference type="Pfam" id="PF00673"/>
    </source>
</evidence>
<dbReference type="Gene3D" id="3.30.1440.10">
    <property type="match status" value="1"/>
</dbReference>
<reference evidence="5 6" key="1">
    <citation type="submission" date="2024-01" db="EMBL/GenBank/DDBJ databases">
        <authorList>
            <consortium name="Genoscope - CEA"/>
            <person name="William W."/>
        </authorList>
    </citation>
    <scope>NUCLEOTIDE SEQUENCE [LARGE SCALE GENOMIC DNA]</scope>
    <source>
        <strain evidence="5 6">29B2s-10</strain>
    </source>
</reference>
<name>A0ABP0EBZ1_9ASCO</name>
<dbReference type="InterPro" id="IPR031309">
    <property type="entry name" value="Ribosomal_uL5_C"/>
</dbReference>
<sequence>MSFKQFARSFSSSAVASKVGYSTVQPVHHLVPVKKAILSTRFPDTKIPKTDIRSPGYKPKDIYQDRVTDYYHNTLQSDLLLHYYEHDASVVKGNKTRDWGTDSPYALYRRHRNPKGLTRATRDIKPITSKNIPELVGISINVYNKDALEDAWVNISARLQIAQITNVKPKITYNKSNVLSWKVREGKECGCKVELTGRDMTRFLTTLTELVLPRIRTFQGIKTTSGDKSGNISFGMTPEEVKLFPEIENFQELFPNLFGFHVTFKTTAGTDERARTLLTSLGLPFYKPVKAKAE</sequence>
<dbReference type="InterPro" id="IPR002132">
    <property type="entry name" value="Ribosomal_uL5"/>
</dbReference>
<comment type="similarity">
    <text evidence="1">Belongs to the universal ribosomal protein uL5 family.</text>
</comment>
<evidence type="ECO:0000256" key="2">
    <source>
        <dbReference type="ARBA" id="ARBA00022980"/>
    </source>
</evidence>
<protein>
    <submittedName>
        <fullName evidence="5">54S ribosomal protein L7, mitochondrial</fullName>
    </submittedName>
</protein>
<proteinExistence type="inferred from homology"/>
<dbReference type="SUPFAM" id="SSF55282">
    <property type="entry name" value="RL5-like"/>
    <property type="match status" value="1"/>
</dbReference>
<evidence type="ECO:0000256" key="3">
    <source>
        <dbReference type="ARBA" id="ARBA00023274"/>
    </source>
</evidence>
<evidence type="ECO:0000313" key="6">
    <source>
        <dbReference type="Proteomes" id="UP001497600"/>
    </source>
</evidence>
<dbReference type="PANTHER" id="PTHR11994">
    <property type="entry name" value="60S RIBOSOMAL PROTEIN L11-RELATED"/>
    <property type="match status" value="1"/>
</dbReference>
<gene>
    <name evidence="5" type="primary">MRPL7</name>
    <name evidence="5" type="ORF">CAAN4_C07800</name>
</gene>
<keyword evidence="6" id="KW-1185">Reference proteome</keyword>
<dbReference type="InterPro" id="IPR022803">
    <property type="entry name" value="Ribosomal_uL5_dom_sf"/>
</dbReference>
<evidence type="ECO:0000256" key="1">
    <source>
        <dbReference type="ARBA" id="ARBA00008553"/>
    </source>
</evidence>
<organism evidence="5 6">
    <name type="scientific">[Candida] anglica</name>
    <dbReference type="NCBI Taxonomy" id="148631"/>
    <lineage>
        <taxon>Eukaryota</taxon>
        <taxon>Fungi</taxon>
        <taxon>Dikarya</taxon>
        <taxon>Ascomycota</taxon>
        <taxon>Saccharomycotina</taxon>
        <taxon>Pichiomycetes</taxon>
        <taxon>Debaryomycetaceae</taxon>
        <taxon>Kurtzmaniella</taxon>
    </lineage>
</organism>
<dbReference type="EMBL" id="OZ004255">
    <property type="protein sequence ID" value="CAK7900538.1"/>
    <property type="molecule type" value="Genomic_DNA"/>
</dbReference>
<accession>A0ABP0EBZ1</accession>